<dbReference type="KEGG" id="fer:FNB15_09850"/>
<dbReference type="Pfam" id="PF01796">
    <property type="entry name" value="OB_ChsH2_C"/>
    <property type="match status" value="1"/>
</dbReference>
<dbReference type="SUPFAM" id="SSF50249">
    <property type="entry name" value="Nucleic acid-binding proteins"/>
    <property type="match status" value="1"/>
</dbReference>
<dbReference type="InterPro" id="IPR022002">
    <property type="entry name" value="ChsH2_Znr"/>
</dbReference>
<dbReference type="Proteomes" id="UP000317496">
    <property type="component" value="Chromosome"/>
</dbReference>
<feature type="domain" description="ChsH2 C-terminal OB-fold" evidence="1">
    <location>
        <begin position="42"/>
        <end position="101"/>
    </location>
</feature>
<evidence type="ECO:0000313" key="3">
    <source>
        <dbReference type="EMBL" id="QDO97553.1"/>
    </source>
</evidence>
<dbReference type="Gene3D" id="6.10.30.10">
    <property type="match status" value="1"/>
</dbReference>
<dbReference type="InterPro" id="IPR052513">
    <property type="entry name" value="Thioester_dehydratase-like"/>
</dbReference>
<dbReference type="PANTHER" id="PTHR34075:SF5">
    <property type="entry name" value="BLR3430 PROTEIN"/>
    <property type="match status" value="1"/>
</dbReference>
<dbReference type="AlphaFoldDB" id="A0A516H185"/>
<dbReference type="Pfam" id="PF12172">
    <property type="entry name" value="zf-ChsH2"/>
    <property type="match status" value="1"/>
</dbReference>
<dbReference type="InterPro" id="IPR002878">
    <property type="entry name" value="ChsH2_C"/>
</dbReference>
<reference evidence="3 4" key="1">
    <citation type="submission" date="2019-07" db="EMBL/GenBank/DDBJ databases">
        <title>Genome sequencing for Ferrovibrio sp. K5.</title>
        <authorList>
            <person name="Park S.-J."/>
        </authorList>
    </citation>
    <scope>NUCLEOTIDE SEQUENCE [LARGE SCALE GENOMIC DNA]</scope>
    <source>
        <strain evidence="3 4">K5</strain>
    </source>
</reference>
<evidence type="ECO:0000259" key="1">
    <source>
        <dbReference type="Pfam" id="PF01796"/>
    </source>
</evidence>
<dbReference type="OrthoDB" id="3182121at2"/>
<dbReference type="EMBL" id="CP041636">
    <property type="protein sequence ID" value="QDO97553.1"/>
    <property type="molecule type" value="Genomic_DNA"/>
</dbReference>
<keyword evidence="4" id="KW-1185">Reference proteome</keyword>
<sequence>MAAYAEHLQAGHFRIQHCVDCRRHVFYPRVICPHCASDRLRWVEPAGTGTVYSTTVVRRSDDKGGPYNVALIDLDEGVRLMSRVERLAPEAVHIGMRVRVHVAQLNGVAAPVFAPIPEGDPA</sequence>
<evidence type="ECO:0000313" key="4">
    <source>
        <dbReference type="Proteomes" id="UP000317496"/>
    </source>
</evidence>
<keyword evidence="3" id="KW-0238">DNA-binding</keyword>
<dbReference type="GO" id="GO:0003677">
    <property type="term" value="F:DNA binding"/>
    <property type="evidence" value="ECO:0007669"/>
    <property type="project" value="UniProtKB-KW"/>
</dbReference>
<gene>
    <name evidence="3" type="ORF">FNB15_09850</name>
</gene>
<dbReference type="PANTHER" id="PTHR34075">
    <property type="entry name" value="BLR3430 PROTEIN"/>
    <property type="match status" value="1"/>
</dbReference>
<accession>A0A516H185</accession>
<name>A0A516H185_9PROT</name>
<proteinExistence type="predicted"/>
<organism evidence="3 4">
    <name type="scientific">Ferrovibrio terrae</name>
    <dbReference type="NCBI Taxonomy" id="2594003"/>
    <lineage>
        <taxon>Bacteria</taxon>
        <taxon>Pseudomonadati</taxon>
        <taxon>Pseudomonadota</taxon>
        <taxon>Alphaproteobacteria</taxon>
        <taxon>Rhodospirillales</taxon>
        <taxon>Rhodospirillaceae</taxon>
        <taxon>Ferrovibrio</taxon>
    </lineage>
</organism>
<dbReference type="RefSeq" id="WP_144068534.1">
    <property type="nucleotide sequence ID" value="NZ_CP041636.1"/>
</dbReference>
<feature type="domain" description="ChsH2 rubredoxin-like zinc ribbon" evidence="2">
    <location>
        <begin position="6"/>
        <end position="40"/>
    </location>
</feature>
<dbReference type="InterPro" id="IPR012340">
    <property type="entry name" value="NA-bd_OB-fold"/>
</dbReference>
<protein>
    <submittedName>
        <fullName evidence="3">DNA-binding protein</fullName>
    </submittedName>
</protein>
<evidence type="ECO:0000259" key="2">
    <source>
        <dbReference type="Pfam" id="PF12172"/>
    </source>
</evidence>